<dbReference type="Gene3D" id="3.90.1300.10">
    <property type="entry name" value="Amidase signature (AS) domain"/>
    <property type="match status" value="1"/>
</dbReference>
<dbReference type="InterPro" id="IPR000120">
    <property type="entry name" value="Amidase"/>
</dbReference>
<keyword evidence="3" id="KW-1185">Reference proteome</keyword>
<dbReference type="EMBL" id="NRSZ01000316">
    <property type="protein sequence ID" value="PNY28014.1"/>
    <property type="molecule type" value="Genomic_DNA"/>
</dbReference>
<feature type="domain" description="Amidase" evidence="1">
    <location>
        <begin position="161"/>
        <end position="563"/>
    </location>
</feature>
<dbReference type="AlphaFoldDB" id="A0A2K3QKF8"/>
<dbReference type="PANTHER" id="PTHR11895">
    <property type="entry name" value="TRANSAMIDASE"/>
    <property type="match status" value="1"/>
</dbReference>
<accession>A0A2K3QKF8</accession>
<dbReference type="Pfam" id="PF01425">
    <property type="entry name" value="Amidase"/>
    <property type="match status" value="1"/>
</dbReference>
<comment type="caution">
    <text evidence="2">The sequence shown here is derived from an EMBL/GenBank/DDBJ whole genome shotgun (WGS) entry which is preliminary data.</text>
</comment>
<evidence type="ECO:0000313" key="3">
    <source>
        <dbReference type="Proteomes" id="UP000236621"/>
    </source>
</evidence>
<sequence length="600" mass="64678">MSPPTNTFAHYPEPVEGPAVEYAPNPGKNPVLRGLPLVVASGIIARSAFAQRFFWRNAGFGTIKDMPALDHVPYTFQPVVTPLGETGPMLEFGPELLAARHADSGARYYTASDYHDVYKAGKVTPLQVAEALLPLTKPSRDGKPGKYEDAWSDSHGKDHLALEAARASTERYAAGKPLGVLDGVPIGVKDDVDVEGYINHHGLKYDASVPWFKVQEKSAWPVKTLQEAGAVVIGKLRMHEMGSDTTGLNVAQGTPTNHLNNAYYPGGSSSGPASAISAGLLPVCVGTDAGGSVRIPASFNGIYGLKTSHHRTIAMNSTMCITGPLAATVADLTIAYRLMAQPNPDCPTQSRFALSIPPQPSAKKVMGVFRDWWKQADPRVAEACDAAVDWFVAERGYEVVDISIPYLPEAQLVHGVICITEMAESARRRTPDAADWLSLCGPANRVTLSVASQTPAADFLKYNAMRTLLMRHLAFLFQKHPGLLIMTPTTPVAGWARTPGDEAYGLSDVNLTFLNMTYVFLSNITGTPSLSAPVAYVDPDQGEGKLPVSLLATGEWGSEEQLLGWAAEAEDYLHQVYAEGRRRPDSWLDVIGLAQKGKTE</sequence>
<protein>
    <submittedName>
        <fullName evidence="2">Fatty acid amide hydrolase</fullName>
    </submittedName>
</protein>
<dbReference type="InterPro" id="IPR036928">
    <property type="entry name" value="AS_sf"/>
</dbReference>
<dbReference type="STRING" id="45235.A0A2K3QKF8"/>
<reference evidence="2 3" key="1">
    <citation type="submission" date="2017-08" db="EMBL/GenBank/DDBJ databases">
        <title>Harnessing the power of phylogenomics to disentangle the directionality and signatures of interkingdom host jumping in the parasitic fungal genus Tolypocladium.</title>
        <authorList>
            <person name="Quandt C.A."/>
            <person name="Patterson W."/>
            <person name="Spatafora J.W."/>
        </authorList>
    </citation>
    <scope>NUCLEOTIDE SEQUENCE [LARGE SCALE GENOMIC DNA]</scope>
    <source>
        <strain evidence="2 3">CBS 113982</strain>
    </source>
</reference>
<dbReference type="PANTHER" id="PTHR11895:SF67">
    <property type="entry name" value="AMIDASE DOMAIN-CONTAINING PROTEIN"/>
    <property type="match status" value="1"/>
</dbReference>
<dbReference type="OrthoDB" id="421993at2759"/>
<keyword evidence="2" id="KW-0378">Hydrolase</keyword>
<gene>
    <name evidence="2" type="ORF">TCAP_02061</name>
</gene>
<dbReference type="GO" id="GO:0016787">
    <property type="term" value="F:hydrolase activity"/>
    <property type="evidence" value="ECO:0007669"/>
    <property type="project" value="UniProtKB-KW"/>
</dbReference>
<evidence type="ECO:0000313" key="2">
    <source>
        <dbReference type="EMBL" id="PNY28014.1"/>
    </source>
</evidence>
<dbReference type="InterPro" id="IPR023631">
    <property type="entry name" value="Amidase_dom"/>
</dbReference>
<dbReference type="Proteomes" id="UP000236621">
    <property type="component" value="Unassembled WGS sequence"/>
</dbReference>
<organism evidence="2 3">
    <name type="scientific">Tolypocladium capitatum</name>
    <dbReference type="NCBI Taxonomy" id="45235"/>
    <lineage>
        <taxon>Eukaryota</taxon>
        <taxon>Fungi</taxon>
        <taxon>Dikarya</taxon>
        <taxon>Ascomycota</taxon>
        <taxon>Pezizomycotina</taxon>
        <taxon>Sordariomycetes</taxon>
        <taxon>Hypocreomycetidae</taxon>
        <taxon>Hypocreales</taxon>
        <taxon>Ophiocordycipitaceae</taxon>
        <taxon>Tolypocladium</taxon>
    </lineage>
</organism>
<dbReference type="SUPFAM" id="SSF75304">
    <property type="entry name" value="Amidase signature (AS) enzymes"/>
    <property type="match status" value="1"/>
</dbReference>
<name>A0A2K3QKF8_9HYPO</name>
<proteinExistence type="predicted"/>
<evidence type="ECO:0000259" key="1">
    <source>
        <dbReference type="Pfam" id="PF01425"/>
    </source>
</evidence>